<evidence type="ECO:0000256" key="4">
    <source>
        <dbReference type="ARBA" id="ARBA00023002"/>
    </source>
</evidence>
<reference evidence="5" key="1">
    <citation type="submission" date="2018-05" db="EMBL/GenBank/DDBJ databases">
        <authorList>
            <person name="Lanie J.A."/>
            <person name="Ng W.-L."/>
            <person name="Kazmierczak K.M."/>
            <person name="Andrzejewski T.M."/>
            <person name="Davidsen T.M."/>
            <person name="Wayne K.J."/>
            <person name="Tettelin H."/>
            <person name="Glass J.I."/>
            <person name="Rusch D."/>
            <person name="Podicherti R."/>
            <person name="Tsui H.-C.T."/>
            <person name="Winkler M.E."/>
        </authorList>
    </citation>
    <scope>NUCLEOTIDE SEQUENCE</scope>
</reference>
<dbReference type="PANTHER" id="PTHR43104:SF4">
    <property type="entry name" value="L-2-HYDROXYGLUTARATE DEHYDROGENASE, MITOCHONDRIAL"/>
    <property type="match status" value="1"/>
</dbReference>
<sequence>KEFFLEQIRNYWPKISEEMLVPDYVGLRPKIFIENKIYSDFLIQEDAVNGTRLISLHGIESPGLTSSLSLAQDISSKIN</sequence>
<evidence type="ECO:0008006" key="6">
    <source>
        <dbReference type="Google" id="ProtNLM"/>
    </source>
</evidence>
<proteinExistence type="predicted"/>
<dbReference type="Gene3D" id="3.30.9.10">
    <property type="entry name" value="D-Amino Acid Oxidase, subunit A, domain 2"/>
    <property type="match status" value="1"/>
</dbReference>
<keyword evidence="2" id="KW-0285">Flavoprotein</keyword>
<dbReference type="InterPro" id="IPR036188">
    <property type="entry name" value="FAD/NAD-bd_sf"/>
</dbReference>
<dbReference type="AlphaFoldDB" id="A0A382K0D5"/>
<gene>
    <name evidence="5" type="ORF">METZ01_LOCUS270403</name>
</gene>
<evidence type="ECO:0000256" key="1">
    <source>
        <dbReference type="ARBA" id="ARBA00001974"/>
    </source>
</evidence>
<evidence type="ECO:0000256" key="3">
    <source>
        <dbReference type="ARBA" id="ARBA00022827"/>
    </source>
</evidence>
<evidence type="ECO:0000256" key="2">
    <source>
        <dbReference type="ARBA" id="ARBA00022630"/>
    </source>
</evidence>
<accession>A0A382K0D5</accession>
<dbReference type="GO" id="GO:0047545">
    <property type="term" value="F:(S)-2-hydroxyglutarate dehydrogenase activity"/>
    <property type="evidence" value="ECO:0007669"/>
    <property type="project" value="TreeGrafter"/>
</dbReference>
<feature type="non-terminal residue" evidence="5">
    <location>
        <position position="1"/>
    </location>
</feature>
<keyword evidence="3" id="KW-0274">FAD</keyword>
<protein>
    <recommendedName>
        <fullName evidence="6">FAD dependent oxidoreductase domain-containing protein</fullName>
    </recommendedName>
</protein>
<dbReference type="EMBL" id="UINC01077432">
    <property type="protein sequence ID" value="SVC17549.1"/>
    <property type="molecule type" value="Genomic_DNA"/>
</dbReference>
<dbReference type="PANTHER" id="PTHR43104">
    <property type="entry name" value="L-2-HYDROXYGLUTARATE DEHYDROGENASE, MITOCHONDRIAL"/>
    <property type="match status" value="1"/>
</dbReference>
<keyword evidence="4" id="KW-0560">Oxidoreductase</keyword>
<name>A0A382K0D5_9ZZZZ</name>
<organism evidence="5">
    <name type="scientific">marine metagenome</name>
    <dbReference type="NCBI Taxonomy" id="408172"/>
    <lineage>
        <taxon>unclassified sequences</taxon>
        <taxon>metagenomes</taxon>
        <taxon>ecological metagenomes</taxon>
    </lineage>
</organism>
<dbReference type="Gene3D" id="3.50.50.60">
    <property type="entry name" value="FAD/NAD(P)-binding domain"/>
    <property type="match status" value="1"/>
</dbReference>
<comment type="cofactor">
    <cofactor evidence="1">
        <name>FAD</name>
        <dbReference type="ChEBI" id="CHEBI:57692"/>
    </cofactor>
</comment>
<evidence type="ECO:0000313" key="5">
    <source>
        <dbReference type="EMBL" id="SVC17549.1"/>
    </source>
</evidence>